<dbReference type="Pfam" id="PF12867">
    <property type="entry name" value="DinB_2"/>
    <property type="match status" value="1"/>
</dbReference>
<dbReference type="KEGG" id="pbv:AR543_15220"/>
<dbReference type="STRING" id="1616788.AR543_15220"/>
<dbReference type="EMBL" id="CP013023">
    <property type="protein sequence ID" value="ANF97216.1"/>
    <property type="molecule type" value="Genomic_DNA"/>
</dbReference>
<dbReference type="InterPro" id="IPR034660">
    <property type="entry name" value="DinB/YfiT-like"/>
</dbReference>
<name>A0A172ZHW5_9BACL</name>
<dbReference type="RefSeq" id="WP_060535332.1">
    <property type="nucleotide sequence ID" value="NZ_CP013023.1"/>
</dbReference>
<keyword evidence="3" id="KW-1185">Reference proteome</keyword>
<evidence type="ECO:0000313" key="3">
    <source>
        <dbReference type="Proteomes" id="UP000078148"/>
    </source>
</evidence>
<dbReference type="InterPro" id="IPR024775">
    <property type="entry name" value="DinB-like"/>
</dbReference>
<sequence>MQNAIYRYLPDMERFVEQVRCFSEAELQFKPAPTAWSIHEIVVHLYDVEIVLQHRLKAILAEDNPVIVAFDQDRWAQRLGYASLDLEHHLQALLAMRKAFAPVLETITEEDQKRTGQHNVDGEITARALVEKLCVTHLEGHVNQIQRNREAFAAQK</sequence>
<gene>
    <name evidence="2" type="ORF">AR543_15220</name>
</gene>
<feature type="domain" description="DinB-like" evidence="1">
    <location>
        <begin position="14"/>
        <end position="145"/>
    </location>
</feature>
<reference evidence="3" key="1">
    <citation type="submission" date="2015-10" db="EMBL/GenBank/DDBJ databases">
        <title>Genome of Paenibacillus bovis sp. nov.</title>
        <authorList>
            <person name="Wu Z."/>
            <person name="Gao C."/>
            <person name="Liu Z."/>
            <person name="Zheng H."/>
        </authorList>
    </citation>
    <scope>NUCLEOTIDE SEQUENCE [LARGE SCALE GENOMIC DNA]</scope>
    <source>
        <strain evidence="3">BD3526</strain>
    </source>
</reference>
<dbReference type="OrthoDB" id="9793216at2"/>
<dbReference type="SUPFAM" id="SSF109854">
    <property type="entry name" value="DinB/YfiT-like putative metalloenzymes"/>
    <property type="match status" value="1"/>
</dbReference>
<evidence type="ECO:0000259" key="1">
    <source>
        <dbReference type="Pfam" id="PF12867"/>
    </source>
</evidence>
<reference evidence="2 3" key="2">
    <citation type="journal article" date="2016" name="Int. J. Syst. Evol. Microbiol.">
        <title>Paenibacillus bovis sp. nov., isolated from raw yak (Bos grunniens) milk.</title>
        <authorList>
            <person name="Gao C."/>
            <person name="Han J."/>
            <person name="Liu Z."/>
            <person name="Xu X."/>
            <person name="Hang F."/>
            <person name="Wu Z."/>
        </authorList>
    </citation>
    <scope>NUCLEOTIDE SEQUENCE [LARGE SCALE GENOMIC DNA]</scope>
    <source>
        <strain evidence="2 3">BD3526</strain>
    </source>
</reference>
<dbReference type="AlphaFoldDB" id="A0A172ZHW5"/>
<dbReference type="Proteomes" id="UP000078148">
    <property type="component" value="Chromosome"/>
</dbReference>
<accession>A0A172ZHW5</accession>
<organism evidence="2 3">
    <name type="scientific">Paenibacillus bovis</name>
    <dbReference type="NCBI Taxonomy" id="1616788"/>
    <lineage>
        <taxon>Bacteria</taxon>
        <taxon>Bacillati</taxon>
        <taxon>Bacillota</taxon>
        <taxon>Bacilli</taxon>
        <taxon>Bacillales</taxon>
        <taxon>Paenibacillaceae</taxon>
        <taxon>Paenibacillus</taxon>
    </lineage>
</organism>
<evidence type="ECO:0000313" key="2">
    <source>
        <dbReference type="EMBL" id="ANF97216.1"/>
    </source>
</evidence>
<protein>
    <recommendedName>
        <fullName evidence="1">DinB-like domain-containing protein</fullName>
    </recommendedName>
</protein>
<dbReference type="Gene3D" id="1.20.120.450">
    <property type="entry name" value="dinb family like domain"/>
    <property type="match status" value="1"/>
</dbReference>
<proteinExistence type="predicted"/>